<reference evidence="1 2" key="1">
    <citation type="submission" date="2024-09" db="EMBL/GenBank/DDBJ databases">
        <title>Laminarin stimulates single cell rates of sulfate reduction while oxygen inhibits transcriptomic activity in coastal marine sediment.</title>
        <authorList>
            <person name="Lindsay M."/>
            <person name="Orcutt B."/>
            <person name="Emerson D."/>
            <person name="Stepanauskas R."/>
            <person name="D'Angelo T."/>
        </authorList>
    </citation>
    <scope>NUCLEOTIDE SEQUENCE [LARGE SCALE GENOMIC DNA]</scope>
    <source>
        <strain evidence="1">SAG AM-311-K15</strain>
    </source>
</reference>
<gene>
    <name evidence="1" type="ORF">ACFL27_13035</name>
</gene>
<evidence type="ECO:0000313" key="2">
    <source>
        <dbReference type="Proteomes" id="UP001594351"/>
    </source>
</evidence>
<keyword evidence="2" id="KW-1185">Reference proteome</keyword>
<proteinExistence type="predicted"/>
<dbReference type="EMBL" id="JBHPBY010000154">
    <property type="protein sequence ID" value="MFC1851112.1"/>
    <property type="molecule type" value="Genomic_DNA"/>
</dbReference>
<protein>
    <submittedName>
        <fullName evidence="1">Uncharacterized protein</fullName>
    </submittedName>
</protein>
<accession>A0ABV6YY56</accession>
<sequence length="340" mass="39178">MEKQGSPLLEAHIQFEENRFKEDLQQTIREEVAGLFKLLQKITVNQVLTAAQVCAWVKRNIQEFPITPETVTFIKERVAVIHTFLRQEQSALKSILAKKHYDGLVANIIKMDEMKNSLIHKSVYSSIYSMLIADVLYHGIKDFILTENIIAKNVPGISSLIKMGQGMLRQTVPSLEDSIDKTLIEFVNSNIQSTMRQSESFLVKALDERRLKQLSQDIWDAIEHKKLAAGTDFIKAEHIDSFSPVIQDWWSHFRKTSFFSNLCEQVITDYFQQYGDQKISKILAEMGISKKILTTEALEFFVPLVEKPEIRQYLQKKIRSRLESFYTSDQATAILKNLNA</sequence>
<organism evidence="1 2">
    <name type="scientific">candidate division CSSED10-310 bacterium</name>
    <dbReference type="NCBI Taxonomy" id="2855610"/>
    <lineage>
        <taxon>Bacteria</taxon>
        <taxon>Bacteria division CSSED10-310</taxon>
    </lineage>
</organism>
<evidence type="ECO:0000313" key="1">
    <source>
        <dbReference type="EMBL" id="MFC1851112.1"/>
    </source>
</evidence>
<name>A0ABV6YY56_UNCC1</name>
<dbReference type="Proteomes" id="UP001594351">
    <property type="component" value="Unassembled WGS sequence"/>
</dbReference>
<comment type="caution">
    <text evidence="1">The sequence shown here is derived from an EMBL/GenBank/DDBJ whole genome shotgun (WGS) entry which is preliminary data.</text>
</comment>